<feature type="transmembrane region" description="Helical" evidence="1">
    <location>
        <begin position="346"/>
        <end position="364"/>
    </location>
</feature>
<reference evidence="2" key="1">
    <citation type="submission" date="2013-12" db="EMBL/GenBank/DDBJ databases">
        <title>The Genome Sequence of Aphanomyces invadans NJM9701.</title>
        <authorList>
            <consortium name="The Broad Institute Genomics Platform"/>
            <person name="Russ C."/>
            <person name="Tyler B."/>
            <person name="van West P."/>
            <person name="Dieguez-Uribeondo J."/>
            <person name="Young S.K."/>
            <person name="Zeng Q."/>
            <person name="Gargeya S."/>
            <person name="Fitzgerald M."/>
            <person name="Abouelleil A."/>
            <person name="Alvarado L."/>
            <person name="Chapman S.B."/>
            <person name="Gainer-Dewar J."/>
            <person name="Goldberg J."/>
            <person name="Griggs A."/>
            <person name="Gujja S."/>
            <person name="Hansen M."/>
            <person name="Howarth C."/>
            <person name="Imamovic A."/>
            <person name="Ireland A."/>
            <person name="Larimer J."/>
            <person name="McCowan C."/>
            <person name="Murphy C."/>
            <person name="Pearson M."/>
            <person name="Poon T.W."/>
            <person name="Priest M."/>
            <person name="Roberts A."/>
            <person name="Saif S."/>
            <person name="Shea T."/>
            <person name="Sykes S."/>
            <person name="Wortman J."/>
            <person name="Nusbaum C."/>
            <person name="Birren B."/>
        </authorList>
    </citation>
    <scope>NUCLEOTIDE SEQUENCE [LARGE SCALE GENOMIC DNA]</scope>
    <source>
        <strain evidence="2">NJM9701</strain>
    </source>
</reference>
<dbReference type="RefSeq" id="XP_008877756.1">
    <property type="nucleotide sequence ID" value="XM_008879534.1"/>
</dbReference>
<gene>
    <name evidence="2" type="ORF">H310_12479</name>
</gene>
<dbReference type="OrthoDB" id="77478at2759"/>
<feature type="transmembrane region" description="Helical" evidence="1">
    <location>
        <begin position="198"/>
        <end position="217"/>
    </location>
</feature>
<dbReference type="eggNOG" id="KOG2504">
    <property type="taxonomic scope" value="Eukaryota"/>
</dbReference>
<feature type="transmembrane region" description="Helical" evidence="1">
    <location>
        <begin position="28"/>
        <end position="49"/>
    </location>
</feature>
<feature type="transmembrane region" description="Helical" evidence="1">
    <location>
        <begin position="170"/>
        <end position="192"/>
    </location>
</feature>
<proteinExistence type="predicted"/>
<dbReference type="SUPFAM" id="SSF103473">
    <property type="entry name" value="MFS general substrate transporter"/>
    <property type="match status" value="1"/>
</dbReference>
<organism evidence="2">
    <name type="scientific">Aphanomyces invadans</name>
    <dbReference type="NCBI Taxonomy" id="157072"/>
    <lineage>
        <taxon>Eukaryota</taxon>
        <taxon>Sar</taxon>
        <taxon>Stramenopiles</taxon>
        <taxon>Oomycota</taxon>
        <taxon>Saprolegniomycetes</taxon>
        <taxon>Saprolegniales</taxon>
        <taxon>Verrucalvaceae</taxon>
        <taxon>Aphanomyces</taxon>
    </lineage>
</organism>
<name>A0A024THS6_9STRA</name>
<feature type="transmembrane region" description="Helical" evidence="1">
    <location>
        <begin position="407"/>
        <end position="427"/>
    </location>
</feature>
<sequence length="535" mass="58192">MADQWLLVLPMGNDFFSRLDCIPFHRTWLCLACCVVQFCAGSMYAFTMLTDSVDGNVTKEAANRVLLLAYVCLGVSAALAGPFAERQGPRQSIALGTAIVAIGQVLSQLAITFKLPFVLLLGYKPLAGFLGLPNLNNPMFGVCFGLGFGVLLITQARCRGYASFGIGNGAFIKFASMVLEVPMGAVQVVLSGEAMAKIFWTTGTFIVASLLMSTLVLRTPPVSYTVKGKDIHNVDKHRAPNPTLVQDEFLNVGMTQVNYTVVQHELDVLLSAGQGHVAANVMPILVFLPEIRQLAIQLVGLRTQDQVYSFFFDTYVGNLGDRLATPLLSDLITRVCYANPAFARELLVFVGLLVLQFVALVLVLHNFDNPVMVQRLASVLTSAAGGGLATIPCFVTDKFGVYNSGTMYGVVWTSWSCGAVVSGYLLSKQFFSMAAVSDQLRWMLILTGTGIGLMVFVRTNSMDRFFHGYQFRAFGKILGQVPFRVPPRATVDDVDADSLVTMVTPVCQHAGRSVGNFVVWSAEDIYGKIDVESKR</sequence>
<keyword evidence="1" id="KW-0472">Membrane</keyword>
<keyword evidence="1" id="KW-1133">Transmembrane helix</keyword>
<feature type="transmembrane region" description="Helical" evidence="1">
    <location>
        <begin position="139"/>
        <end position="158"/>
    </location>
</feature>
<dbReference type="Gene3D" id="1.20.1250.20">
    <property type="entry name" value="MFS general substrate transporter like domains"/>
    <property type="match status" value="1"/>
</dbReference>
<feature type="transmembrane region" description="Helical" evidence="1">
    <location>
        <begin position="93"/>
        <end position="119"/>
    </location>
</feature>
<dbReference type="GeneID" id="20089529"/>
<evidence type="ECO:0000313" key="2">
    <source>
        <dbReference type="EMBL" id="ETV93715.1"/>
    </source>
</evidence>
<feature type="transmembrane region" description="Helical" evidence="1">
    <location>
        <begin position="376"/>
        <end position="395"/>
    </location>
</feature>
<evidence type="ECO:0000256" key="1">
    <source>
        <dbReference type="SAM" id="Phobius"/>
    </source>
</evidence>
<dbReference type="VEuPathDB" id="FungiDB:H310_12479"/>
<dbReference type="EMBL" id="KI913990">
    <property type="protein sequence ID" value="ETV93715.1"/>
    <property type="molecule type" value="Genomic_DNA"/>
</dbReference>
<dbReference type="InterPro" id="IPR036259">
    <property type="entry name" value="MFS_trans_sf"/>
</dbReference>
<dbReference type="AlphaFoldDB" id="A0A024THS6"/>
<accession>A0A024THS6</accession>
<keyword evidence="1" id="KW-0812">Transmembrane</keyword>
<protein>
    <submittedName>
        <fullName evidence="2">Uncharacterized protein</fullName>
    </submittedName>
</protein>
<feature type="transmembrane region" description="Helical" evidence="1">
    <location>
        <begin position="61"/>
        <end position="81"/>
    </location>
</feature>
<feature type="transmembrane region" description="Helical" evidence="1">
    <location>
        <begin position="439"/>
        <end position="457"/>
    </location>
</feature>